<dbReference type="SMART" id="SM00507">
    <property type="entry name" value="HNHc"/>
    <property type="match status" value="1"/>
</dbReference>
<evidence type="ECO:0000256" key="1">
    <source>
        <dbReference type="SAM" id="Phobius"/>
    </source>
</evidence>
<dbReference type="EMBL" id="MN738963">
    <property type="protein sequence ID" value="QHT33328.1"/>
    <property type="molecule type" value="Genomic_DNA"/>
</dbReference>
<dbReference type="GO" id="GO:0004519">
    <property type="term" value="F:endonuclease activity"/>
    <property type="evidence" value="ECO:0007669"/>
    <property type="project" value="InterPro"/>
</dbReference>
<dbReference type="GO" id="GO:0003676">
    <property type="term" value="F:nucleic acid binding"/>
    <property type="evidence" value="ECO:0007669"/>
    <property type="project" value="InterPro"/>
</dbReference>
<evidence type="ECO:0000259" key="2">
    <source>
        <dbReference type="SMART" id="SM00507"/>
    </source>
</evidence>
<keyword evidence="1" id="KW-0472">Membrane</keyword>
<evidence type="ECO:0000313" key="3">
    <source>
        <dbReference type="EMBL" id="QHT33328.1"/>
    </source>
</evidence>
<proteinExistence type="predicted"/>
<feature type="transmembrane region" description="Helical" evidence="1">
    <location>
        <begin position="36"/>
        <end position="53"/>
    </location>
</feature>
<dbReference type="InterPro" id="IPR003615">
    <property type="entry name" value="HNH_nuc"/>
</dbReference>
<feature type="domain" description="HNH nuclease" evidence="2">
    <location>
        <begin position="152"/>
        <end position="204"/>
    </location>
</feature>
<keyword evidence="1" id="KW-0812">Transmembrane</keyword>
<dbReference type="CDD" id="cd00085">
    <property type="entry name" value="HNHc"/>
    <property type="match status" value="1"/>
</dbReference>
<organism evidence="3">
    <name type="scientific">viral metagenome</name>
    <dbReference type="NCBI Taxonomy" id="1070528"/>
    <lineage>
        <taxon>unclassified sequences</taxon>
        <taxon>metagenomes</taxon>
        <taxon>organismal metagenomes</taxon>
    </lineage>
</organism>
<dbReference type="Gene3D" id="1.10.30.50">
    <property type="match status" value="1"/>
</dbReference>
<dbReference type="AlphaFoldDB" id="A0A6C0EWG5"/>
<reference evidence="3" key="1">
    <citation type="journal article" date="2020" name="Nature">
        <title>Giant virus diversity and host interactions through global metagenomics.</title>
        <authorList>
            <person name="Schulz F."/>
            <person name="Roux S."/>
            <person name="Paez-Espino D."/>
            <person name="Jungbluth S."/>
            <person name="Walsh D.A."/>
            <person name="Denef V.J."/>
            <person name="McMahon K.D."/>
            <person name="Konstantinidis K.T."/>
            <person name="Eloe-Fadrosh E.A."/>
            <person name="Kyrpides N.C."/>
            <person name="Woyke T."/>
        </authorList>
    </citation>
    <scope>NUCLEOTIDE SEQUENCE</scope>
    <source>
        <strain evidence="3">GVMAG-M-3300009161-34</strain>
    </source>
</reference>
<dbReference type="Pfam" id="PF01844">
    <property type="entry name" value="HNH"/>
    <property type="match status" value="1"/>
</dbReference>
<name>A0A6C0EWG5_9ZZZZ</name>
<dbReference type="InterPro" id="IPR002711">
    <property type="entry name" value="HNH"/>
</dbReference>
<sequence>MKIEIVIFIITAILIANTYYDGKLVKMLHMVKNSKYLKMATFGFAGLSLYLFLKKNPNNSKEFLGHANQLIKTLPMTRDSASMLEPFFNLTSSKSFTDSGEDVYVNSGAMNMGAMNMGAMNMGGGGGGGNSSQINRMMNSGRGTTKRSVSETKKKFVAANQNWMCGECNTQLPAWFEVDHVIALHNGGSNELSNLVALCRNCHGKKTAMDRLDKL</sequence>
<accession>A0A6C0EWG5</accession>
<keyword evidence="1" id="KW-1133">Transmembrane helix</keyword>
<feature type="transmembrane region" description="Helical" evidence="1">
    <location>
        <begin position="6"/>
        <end position="24"/>
    </location>
</feature>
<dbReference type="GO" id="GO:0008270">
    <property type="term" value="F:zinc ion binding"/>
    <property type="evidence" value="ECO:0007669"/>
    <property type="project" value="InterPro"/>
</dbReference>
<protein>
    <recommendedName>
        <fullName evidence="2">HNH nuclease domain-containing protein</fullName>
    </recommendedName>
</protein>